<keyword evidence="3" id="KW-1185">Reference proteome</keyword>
<evidence type="ECO:0000259" key="1">
    <source>
        <dbReference type="Pfam" id="PF04149"/>
    </source>
</evidence>
<dbReference type="InterPro" id="IPR007278">
    <property type="entry name" value="DUF397"/>
</dbReference>
<reference evidence="3" key="1">
    <citation type="journal article" date="2019" name="Int. J. Syst. Evol. Microbiol.">
        <title>The Global Catalogue of Microorganisms (GCM) 10K type strain sequencing project: providing services to taxonomists for standard genome sequencing and annotation.</title>
        <authorList>
            <consortium name="The Broad Institute Genomics Platform"/>
            <consortium name="The Broad Institute Genome Sequencing Center for Infectious Disease"/>
            <person name="Wu L."/>
            <person name="Ma J."/>
        </authorList>
    </citation>
    <scope>NUCLEOTIDE SEQUENCE [LARGE SCALE GENOMIC DNA]</scope>
    <source>
        <strain evidence="3">JCM 3053</strain>
    </source>
</reference>
<evidence type="ECO:0000313" key="3">
    <source>
        <dbReference type="Proteomes" id="UP001501474"/>
    </source>
</evidence>
<organism evidence="2 3">
    <name type="scientific">Streptomyces indiaensis</name>
    <dbReference type="NCBI Taxonomy" id="284033"/>
    <lineage>
        <taxon>Bacteria</taxon>
        <taxon>Bacillati</taxon>
        <taxon>Actinomycetota</taxon>
        <taxon>Actinomycetes</taxon>
        <taxon>Kitasatosporales</taxon>
        <taxon>Streptomycetaceae</taxon>
        <taxon>Streptomyces</taxon>
    </lineage>
</organism>
<dbReference type="Pfam" id="PF04149">
    <property type="entry name" value="DUF397"/>
    <property type="match status" value="1"/>
</dbReference>
<dbReference type="EMBL" id="BAAART010000136">
    <property type="protein sequence ID" value="GAA2249912.1"/>
    <property type="molecule type" value="Genomic_DNA"/>
</dbReference>
<comment type="caution">
    <text evidence="2">The sequence shown here is derived from an EMBL/GenBank/DDBJ whole genome shotgun (WGS) entry which is preliminary data.</text>
</comment>
<sequence length="70" mass="7369">MISSEHTRWFKSSYSGGSQAECLEVAPGHPNVPVRDSKTALGPALVFSRSDWAAFVAAVKDGHIGPGKTA</sequence>
<dbReference type="RefSeq" id="WP_234850460.1">
    <property type="nucleotide sequence ID" value="NZ_BAAART010000136.1"/>
</dbReference>
<proteinExistence type="predicted"/>
<accession>A0ABP5R2Q7</accession>
<protein>
    <recommendedName>
        <fullName evidence="1">DUF397 domain-containing protein</fullName>
    </recommendedName>
</protein>
<evidence type="ECO:0000313" key="2">
    <source>
        <dbReference type="EMBL" id="GAA2249912.1"/>
    </source>
</evidence>
<gene>
    <name evidence="2" type="ORF">GCM10010104_53050</name>
</gene>
<feature type="domain" description="DUF397" evidence="1">
    <location>
        <begin position="8"/>
        <end position="60"/>
    </location>
</feature>
<dbReference type="Proteomes" id="UP001501474">
    <property type="component" value="Unassembled WGS sequence"/>
</dbReference>
<name>A0ABP5R2Q7_9ACTN</name>